<dbReference type="PROSITE" id="PS00764">
    <property type="entry name" value="ENDONUCLEASE_III_1"/>
    <property type="match status" value="1"/>
</dbReference>
<keyword evidence="18" id="KW-1185">Reference proteome</keyword>
<comment type="function">
    <text evidence="15">Adenine glycosylase active on G-A mispairs.</text>
</comment>
<dbReference type="GO" id="GO:0035485">
    <property type="term" value="F:adenine/guanine mispair binding"/>
    <property type="evidence" value="ECO:0007669"/>
    <property type="project" value="TreeGrafter"/>
</dbReference>
<evidence type="ECO:0000256" key="1">
    <source>
        <dbReference type="ARBA" id="ARBA00000843"/>
    </source>
</evidence>
<dbReference type="Gene3D" id="1.10.340.30">
    <property type="entry name" value="Hypothetical protein, domain 2"/>
    <property type="match status" value="1"/>
</dbReference>
<dbReference type="SMART" id="SM00478">
    <property type="entry name" value="ENDO3c"/>
    <property type="match status" value="1"/>
</dbReference>
<dbReference type="GO" id="GO:0000701">
    <property type="term" value="F:purine-specific mismatch base pair DNA N-glycosylase activity"/>
    <property type="evidence" value="ECO:0007669"/>
    <property type="project" value="UniProtKB-EC"/>
</dbReference>
<dbReference type="InterPro" id="IPR023170">
    <property type="entry name" value="HhH_base_excis_C"/>
</dbReference>
<name>A0A1N7PLZ9_9BACL</name>
<evidence type="ECO:0000256" key="13">
    <source>
        <dbReference type="ARBA" id="ARBA00023295"/>
    </source>
</evidence>
<sequence length="378" mass="43045">MGGKDHRPIQAPEEDWIQAVREKLLDWYDRNRRDLPWRENKDPYRIWVSEIMLQQTRVDTVIPYYERFMSLFPTPGELAAAEEDEVIKAWEGLGYYSRARNLHTAVKEVVETYGGKVPDDPAAVSRLKGVGPYTAGAILSIAYNRPVPAVDGNVFRVLSRWFALRDDVTRTSTRRKFEELDRLLIPEDRPGDFNQALMELGALICTPVSPACADCPVQGECQAHHDGIQAELPVKTRGKPPVPVRMTFGWIMNGTRVLLQRRPSEGLLGGMWGLPSVETLPEEPVPGGTLRDHWAGLGLDLELGAVVGELEHVFSHRRWFVTLVQGLCPAEESLPEDCRWVEENELERYALPNVYRKAVRMVWDHPHRSHGFHQGRLF</sequence>
<dbReference type="InterPro" id="IPR005760">
    <property type="entry name" value="A/G_AdeGlyc_MutY"/>
</dbReference>
<dbReference type="CDD" id="cd03431">
    <property type="entry name" value="NUDIX_DNA_Glycosylase_C-MutY"/>
    <property type="match status" value="1"/>
</dbReference>
<dbReference type="InterPro" id="IPR015797">
    <property type="entry name" value="NUDIX_hydrolase-like_dom_sf"/>
</dbReference>
<keyword evidence="7 15" id="KW-0227">DNA damage</keyword>
<dbReference type="Pfam" id="PF14815">
    <property type="entry name" value="NUDIX_4"/>
    <property type="match status" value="1"/>
</dbReference>
<evidence type="ECO:0000313" key="18">
    <source>
        <dbReference type="Proteomes" id="UP000186795"/>
    </source>
</evidence>
<dbReference type="Gene3D" id="1.10.1670.10">
    <property type="entry name" value="Helix-hairpin-Helix base-excision DNA repair enzymes (C-terminal)"/>
    <property type="match status" value="1"/>
</dbReference>
<dbReference type="EMBL" id="FTOD01000013">
    <property type="protein sequence ID" value="SIT11632.1"/>
    <property type="molecule type" value="Genomic_DNA"/>
</dbReference>
<dbReference type="InterPro" id="IPR029119">
    <property type="entry name" value="MutY_C"/>
</dbReference>
<keyword evidence="10" id="KW-0411">Iron-sulfur</keyword>
<dbReference type="Proteomes" id="UP000186795">
    <property type="component" value="Unassembled WGS sequence"/>
</dbReference>
<proteinExistence type="inferred from homology"/>
<dbReference type="GO" id="GO:0034039">
    <property type="term" value="F:8-oxo-7,8-dihydroguanine DNA N-glycosylase activity"/>
    <property type="evidence" value="ECO:0007669"/>
    <property type="project" value="TreeGrafter"/>
</dbReference>
<dbReference type="InterPro" id="IPR011257">
    <property type="entry name" value="DNA_glycosylase"/>
</dbReference>
<keyword evidence="11" id="KW-0238">DNA-binding</keyword>
<feature type="domain" description="Nudix hydrolase" evidence="16">
    <location>
        <begin position="242"/>
        <end position="366"/>
    </location>
</feature>
<keyword evidence="13 15" id="KW-0326">Glycosidase</keyword>
<evidence type="ECO:0000256" key="10">
    <source>
        <dbReference type="ARBA" id="ARBA00023014"/>
    </source>
</evidence>
<evidence type="ECO:0000256" key="7">
    <source>
        <dbReference type="ARBA" id="ARBA00022763"/>
    </source>
</evidence>
<evidence type="ECO:0000256" key="8">
    <source>
        <dbReference type="ARBA" id="ARBA00022801"/>
    </source>
</evidence>
<evidence type="ECO:0000256" key="2">
    <source>
        <dbReference type="ARBA" id="ARBA00008343"/>
    </source>
</evidence>
<comment type="similarity">
    <text evidence="2 15">Belongs to the Nth/MutY family.</text>
</comment>
<keyword evidence="9 15" id="KW-0408">Iron</keyword>
<dbReference type="FunFam" id="1.10.340.30:FF:000010">
    <property type="entry name" value="Adenine DNA glycosylase"/>
    <property type="match status" value="1"/>
</dbReference>
<comment type="catalytic activity">
    <reaction evidence="1 15">
        <text>Hydrolyzes free adenine bases from 7,8-dihydro-8-oxoguanine:adenine mismatched double-stranded DNA, leaving an apurinic site.</text>
        <dbReference type="EC" id="3.2.2.31"/>
    </reaction>
</comment>
<organism evidence="17 18">
    <name type="scientific">Kroppenstedtia eburnea</name>
    <dbReference type="NCBI Taxonomy" id="714067"/>
    <lineage>
        <taxon>Bacteria</taxon>
        <taxon>Bacillati</taxon>
        <taxon>Bacillota</taxon>
        <taxon>Bacilli</taxon>
        <taxon>Bacillales</taxon>
        <taxon>Thermoactinomycetaceae</taxon>
        <taxon>Kroppenstedtia</taxon>
    </lineage>
</organism>
<dbReference type="InterPro" id="IPR000086">
    <property type="entry name" value="NUDIX_hydrolase_dom"/>
</dbReference>
<gene>
    <name evidence="17" type="ORF">SAMN05421790_11350</name>
</gene>
<dbReference type="GO" id="GO:0032357">
    <property type="term" value="F:oxidized purine DNA binding"/>
    <property type="evidence" value="ECO:0007669"/>
    <property type="project" value="TreeGrafter"/>
</dbReference>
<dbReference type="InterPro" id="IPR003265">
    <property type="entry name" value="HhH-GPD_domain"/>
</dbReference>
<evidence type="ECO:0000256" key="4">
    <source>
        <dbReference type="ARBA" id="ARBA00022023"/>
    </source>
</evidence>
<dbReference type="Pfam" id="PF00730">
    <property type="entry name" value="HhH-GPD"/>
    <property type="match status" value="1"/>
</dbReference>
<protein>
    <recommendedName>
        <fullName evidence="4 15">Adenine DNA glycosylase</fullName>
        <ecNumber evidence="3 15">3.2.2.31</ecNumber>
    </recommendedName>
</protein>
<evidence type="ECO:0000256" key="6">
    <source>
        <dbReference type="ARBA" id="ARBA00022723"/>
    </source>
</evidence>
<comment type="function">
    <text evidence="14">Base excision repair (BER) glycosylase that initiates repair of A:oxoG to C:G by removing the inappropriately paired adenine base from the DNA backbone, generating an abasic site product. 8-oxoguanine (oxoG) is a genotoxic DNA lesion resulting from oxidation of guanine; this residue is misread by replicative DNA polymerases, that insert adenine instead of cytosine opposite the oxidized damaged base. Shows a powerful dicrimination of A versus C, since it does not cleave cytosine in oxoG:C pairs. May also be able to remove adenine from A:G mispairs, although this activity may not be physiologically relevant.</text>
</comment>
<dbReference type="PROSITE" id="PS51462">
    <property type="entry name" value="NUDIX"/>
    <property type="match status" value="1"/>
</dbReference>
<keyword evidence="8" id="KW-0378">Hydrolase</keyword>
<dbReference type="SUPFAM" id="SSF55811">
    <property type="entry name" value="Nudix"/>
    <property type="match status" value="1"/>
</dbReference>
<dbReference type="Pfam" id="PF00633">
    <property type="entry name" value="HHH"/>
    <property type="match status" value="1"/>
</dbReference>
<evidence type="ECO:0000256" key="11">
    <source>
        <dbReference type="ARBA" id="ARBA00023125"/>
    </source>
</evidence>
<accession>A0A1N7PLZ9</accession>
<dbReference type="SUPFAM" id="SSF48150">
    <property type="entry name" value="DNA-glycosylase"/>
    <property type="match status" value="1"/>
</dbReference>
<dbReference type="CDD" id="cd00056">
    <property type="entry name" value="ENDO3c"/>
    <property type="match status" value="1"/>
</dbReference>
<dbReference type="GO" id="GO:0006298">
    <property type="term" value="P:mismatch repair"/>
    <property type="evidence" value="ECO:0007669"/>
    <property type="project" value="TreeGrafter"/>
</dbReference>
<keyword evidence="5" id="KW-0004">4Fe-4S</keyword>
<dbReference type="GO" id="GO:0046872">
    <property type="term" value="F:metal ion binding"/>
    <property type="evidence" value="ECO:0007669"/>
    <property type="project" value="UniProtKB-UniRule"/>
</dbReference>
<evidence type="ECO:0000256" key="12">
    <source>
        <dbReference type="ARBA" id="ARBA00023204"/>
    </source>
</evidence>
<dbReference type="PANTHER" id="PTHR42944:SF1">
    <property type="entry name" value="ADENINE DNA GLYCOSYLASE"/>
    <property type="match status" value="1"/>
</dbReference>
<dbReference type="InterPro" id="IPR004035">
    <property type="entry name" value="Endouclease-III_FeS-bd_BS"/>
</dbReference>
<dbReference type="EC" id="3.2.2.31" evidence="3 15"/>
<dbReference type="InterPro" id="IPR000445">
    <property type="entry name" value="HhH_motif"/>
</dbReference>
<evidence type="ECO:0000256" key="14">
    <source>
        <dbReference type="ARBA" id="ARBA00058550"/>
    </source>
</evidence>
<dbReference type="InterPro" id="IPR044298">
    <property type="entry name" value="MIG/MutY"/>
</dbReference>
<evidence type="ECO:0000259" key="16">
    <source>
        <dbReference type="PROSITE" id="PS51462"/>
    </source>
</evidence>
<evidence type="ECO:0000256" key="5">
    <source>
        <dbReference type="ARBA" id="ARBA00022485"/>
    </source>
</evidence>
<dbReference type="RefSeq" id="WP_234992644.1">
    <property type="nucleotide sequence ID" value="NZ_CP048103.1"/>
</dbReference>
<comment type="cofactor">
    <cofactor evidence="15">
        <name>[4Fe-4S] cluster</name>
        <dbReference type="ChEBI" id="CHEBI:49883"/>
    </cofactor>
    <text evidence="15">Binds 1 [4Fe-4S] cluster.</text>
</comment>
<dbReference type="GO" id="GO:0051539">
    <property type="term" value="F:4 iron, 4 sulfur cluster binding"/>
    <property type="evidence" value="ECO:0007669"/>
    <property type="project" value="UniProtKB-UniRule"/>
</dbReference>
<dbReference type="PANTHER" id="PTHR42944">
    <property type="entry name" value="ADENINE DNA GLYCOSYLASE"/>
    <property type="match status" value="1"/>
</dbReference>
<dbReference type="FunFam" id="1.10.1670.10:FF:000002">
    <property type="entry name" value="Adenine DNA glycosylase"/>
    <property type="match status" value="1"/>
</dbReference>
<dbReference type="NCBIfam" id="TIGR01084">
    <property type="entry name" value="mutY"/>
    <property type="match status" value="1"/>
</dbReference>
<keyword evidence="12" id="KW-0234">DNA repair</keyword>
<evidence type="ECO:0000256" key="3">
    <source>
        <dbReference type="ARBA" id="ARBA00012045"/>
    </source>
</evidence>
<evidence type="ECO:0000256" key="15">
    <source>
        <dbReference type="RuleBase" id="RU365096"/>
    </source>
</evidence>
<evidence type="ECO:0000313" key="17">
    <source>
        <dbReference type="EMBL" id="SIT11632.1"/>
    </source>
</evidence>
<keyword evidence="6" id="KW-0479">Metal-binding</keyword>
<dbReference type="GO" id="GO:0006284">
    <property type="term" value="P:base-excision repair"/>
    <property type="evidence" value="ECO:0007669"/>
    <property type="project" value="UniProtKB-UniRule"/>
</dbReference>
<dbReference type="AlphaFoldDB" id="A0A1N7PLZ9"/>
<evidence type="ECO:0000256" key="9">
    <source>
        <dbReference type="ARBA" id="ARBA00023004"/>
    </source>
</evidence>
<reference evidence="18" key="1">
    <citation type="submission" date="2017-01" db="EMBL/GenBank/DDBJ databases">
        <authorList>
            <person name="Varghese N."/>
            <person name="Submissions S."/>
        </authorList>
    </citation>
    <scope>NUCLEOTIDE SEQUENCE [LARGE SCALE GENOMIC DNA]</scope>
    <source>
        <strain evidence="18">DSM 45196</strain>
    </source>
</reference>
<dbReference type="Gene3D" id="3.90.79.10">
    <property type="entry name" value="Nucleoside Triphosphate Pyrophosphohydrolase"/>
    <property type="match status" value="1"/>
</dbReference>